<accession>A0A316G6G8</accession>
<dbReference type="InterPro" id="IPR000847">
    <property type="entry name" value="LysR_HTH_N"/>
</dbReference>
<protein>
    <submittedName>
        <fullName evidence="6">LysR family glycine cleavage system transcriptional activator</fullName>
    </submittedName>
</protein>
<dbReference type="GO" id="GO:0006351">
    <property type="term" value="P:DNA-templated transcription"/>
    <property type="evidence" value="ECO:0007669"/>
    <property type="project" value="TreeGrafter"/>
</dbReference>
<dbReference type="OrthoDB" id="7328368at2"/>
<dbReference type="EMBL" id="QGGV01000004">
    <property type="protein sequence ID" value="PWK56541.1"/>
    <property type="molecule type" value="Genomic_DNA"/>
</dbReference>
<dbReference type="Gene3D" id="3.40.190.290">
    <property type="match status" value="1"/>
</dbReference>
<evidence type="ECO:0000313" key="6">
    <source>
        <dbReference type="EMBL" id="PWK56541.1"/>
    </source>
</evidence>
<evidence type="ECO:0000256" key="1">
    <source>
        <dbReference type="ARBA" id="ARBA00009437"/>
    </source>
</evidence>
<dbReference type="PRINTS" id="PR00039">
    <property type="entry name" value="HTHLYSR"/>
</dbReference>
<dbReference type="InterPro" id="IPR058163">
    <property type="entry name" value="LysR-type_TF_proteobact-type"/>
</dbReference>
<reference evidence="6 7" key="1">
    <citation type="submission" date="2018-05" db="EMBL/GenBank/DDBJ databases">
        <title>Genomic Encyclopedia of Type Strains, Phase IV (KMG-IV): sequencing the most valuable type-strain genomes for metagenomic binning, comparative biology and taxonomic classification.</title>
        <authorList>
            <person name="Goeker M."/>
        </authorList>
    </citation>
    <scope>NUCLEOTIDE SEQUENCE [LARGE SCALE GENOMIC DNA]</scope>
    <source>
        <strain evidence="6 7">DSM 103371</strain>
    </source>
</reference>
<dbReference type="PANTHER" id="PTHR30537">
    <property type="entry name" value="HTH-TYPE TRANSCRIPTIONAL REGULATOR"/>
    <property type="match status" value="1"/>
</dbReference>
<gene>
    <name evidence="6" type="ORF">C8D95_104213</name>
</gene>
<dbReference type="SUPFAM" id="SSF46785">
    <property type="entry name" value="Winged helix' DNA-binding domain"/>
    <property type="match status" value="1"/>
</dbReference>
<keyword evidence="3" id="KW-0238">DNA-binding</keyword>
<dbReference type="Pfam" id="PF03466">
    <property type="entry name" value="LysR_substrate"/>
    <property type="match status" value="1"/>
</dbReference>
<evidence type="ECO:0000256" key="4">
    <source>
        <dbReference type="ARBA" id="ARBA00023163"/>
    </source>
</evidence>
<dbReference type="GO" id="GO:0003700">
    <property type="term" value="F:DNA-binding transcription factor activity"/>
    <property type="evidence" value="ECO:0007669"/>
    <property type="project" value="InterPro"/>
</dbReference>
<name>A0A316G6G8_9RHOB</name>
<keyword evidence="4" id="KW-0804">Transcription</keyword>
<sequence length="295" mass="31648">MSDLDWKSLPSLSALRAFDAAARHDSFSAAARSLNVTHAAIAQQVRALEKDLGLALVVRAPSGIELTEAGRRLADATSAGFGRIATAVDLARRSTGDSLRVTTTTFITDAVILPAIGEFWRQHPGIEIAFAPTARVIDIESEGFDVAVRSTTGPMPDDPRAIPLMVSPFIAVAAPSLAARVTDWYSADWLGLDTPWEREVLAESGLSGVRIREIGAPGLELQATLRGIGAAYGSEIVYRDALRKGSVVRIPVEISRQSSYYALVRSGSRSRALSLFLDWLVSTFEEAGRTDAIPT</sequence>
<comment type="caution">
    <text evidence="6">The sequence shown here is derived from an EMBL/GenBank/DDBJ whole genome shotgun (WGS) entry which is preliminary data.</text>
</comment>
<keyword evidence="7" id="KW-1185">Reference proteome</keyword>
<dbReference type="SUPFAM" id="SSF53850">
    <property type="entry name" value="Periplasmic binding protein-like II"/>
    <property type="match status" value="1"/>
</dbReference>
<keyword evidence="2" id="KW-0805">Transcription regulation</keyword>
<dbReference type="InterPro" id="IPR036388">
    <property type="entry name" value="WH-like_DNA-bd_sf"/>
</dbReference>
<dbReference type="KEGG" id="salo:EF888_21360"/>
<evidence type="ECO:0000259" key="5">
    <source>
        <dbReference type="PROSITE" id="PS50931"/>
    </source>
</evidence>
<dbReference type="InterPro" id="IPR005119">
    <property type="entry name" value="LysR_subst-bd"/>
</dbReference>
<comment type="similarity">
    <text evidence="1">Belongs to the LysR transcriptional regulatory family.</text>
</comment>
<dbReference type="PROSITE" id="PS50931">
    <property type="entry name" value="HTH_LYSR"/>
    <property type="match status" value="1"/>
</dbReference>
<evidence type="ECO:0000256" key="2">
    <source>
        <dbReference type="ARBA" id="ARBA00023015"/>
    </source>
</evidence>
<dbReference type="Gene3D" id="1.10.10.10">
    <property type="entry name" value="Winged helix-like DNA-binding domain superfamily/Winged helix DNA-binding domain"/>
    <property type="match status" value="1"/>
</dbReference>
<dbReference type="Proteomes" id="UP000245390">
    <property type="component" value="Unassembled WGS sequence"/>
</dbReference>
<dbReference type="PANTHER" id="PTHR30537:SF74">
    <property type="entry name" value="HTH-TYPE TRANSCRIPTIONAL REGULATOR TRPI"/>
    <property type="match status" value="1"/>
</dbReference>
<evidence type="ECO:0000313" key="7">
    <source>
        <dbReference type="Proteomes" id="UP000245390"/>
    </source>
</evidence>
<evidence type="ECO:0000256" key="3">
    <source>
        <dbReference type="ARBA" id="ARBA00023125"/>
    </source>
</evidence>
<dbReference type="RefSeq" id="WP_109759228.1">
    <property type="nucleotide sequence ID" value="NZ_CP034588.1"/>
</dbReference>
<dbReference type="InterPro" id="IPR036390">
    <property type="entry name" value="WH_DNA-bd_sf"/>
</dbReference>
<proteinExistence type="inferred from homology"/>
<dbReference type="AlphaFoldDB" id="A0A316G6G8"/>
<feature type="domain" description="HTH lysR-type" evidence="5">
    <location>
        <begin position="10"/>
        <end position="67"/>
    </location>
</feature>
<dbReference type="GO" id="GO:0043565">
    <property type="term" value="F:sequence-specific DNA binding"/>
    <property type="evidence" value="ECO:0007669"/>
    <property type="project" value="TreeGrafter"/>
</dbReference>
<dbReference type="Pfam" id="PF00126">
    <property type="entry name" value="HTH_1"/>
    <property type="match status" value="1"/>
</dbReference>
<organism evidence="6 7">
    <name type="scientific">Silicimonas algicola</name>
    <dbReference type="NCBI Taxonomy" id="1826607"/>
    <lineage>
        <taxon>Bacteria</taxon>
        <taxon>Pseudomonadati</taxon>
        <taxon>Pseudomonadota</taxon>
        <taxon>Alphaproteobacteria</taxon>
        <taxon>Rhodobacterales</taxon>
        <taxon>Paracoccaceae</taxon>
    </lineage>
</organism>